<dbReference type="Pfam" id="PF14541">
    <property type="entry name" value="TAXi_C"/>
    <property type="match status" value="1"/>
</dbReference>
<proteinExistence type="inferred from homology"/>
<feature type="transmembrane region" description="Helical" evidence="8">
    <location>
        <begin position="6"/>
        <end position="25"/>
    </location>
</feature>
<keyword evidence="6" id="KW-0378">Hydrolase</keyword>
<reference evidence="10 11" key="1">
    <citation type="submission" date="2024-03" db="EMBL/GenBank/DDBJ databases">
        <authorList>
            <person name="Martinez-Hernandez J."/>
        </authorList>
    </citation>
    <scope>NUCLEOTIDE SEQUENCE [LARGE SCALE GENOMIC DNA]</scope>
</reference>
<sequence length="417" mass="45744">MYYYPITFHLSLCFLIISINFHLLLHFSASEVTKGGFSVKLIHKNSPRPIMRSLYSYTPQSQTNAYLGHYLMELSIGTPPINIEGVLDTGSDLIWTQCVACKNCYKQLNPLFDPQLSSTYSTMSCESEQCHKLDTTLCSIQNHCNYTYAYASASMTQGVLAQETITLTSTTGEAVSLEGVVFGCGHNNTGSFNDHEMGIIGLGGGPMSLISQMGYSFGSMKFSQCLVPFHSDISISSKMSFGDGSDVLGDDVVSTPLVIKEDNTPYFVTLLGISVGDTYIPFNISSKSVEKGNIFIDSGTPPTILPQQLYDQVVNEVRNQVALEPIENDQDLGSQLCYRTRIIEEVPMLIAHFEGADVQLTSTQTFIPPKDGVLCLGLTNTSSDGGIYGNFAQSNYLIGFDLERQMVSFKPVDCTKQ</sequence>
<keyword evidence="4" id="KW-0645">Protease</keyword>
<evidence type="ECO:0000256" key="5">
    <source>
        <dbReference type="ARBA" id="ARBA00022750"/>
    </source>
</evidence>
<evidence type="ECO:0000256" key="2">
    <source>
        <dbReference type="ARBA" id="ARBA00007447"/>
    </source>
</evidence>
<keyword evidence="11" id="KW-1185">Reference proteome</keyword>
<keyword evidence="8" id="KW-1133">Transmembrane helix</keyword>
<dbReference type="EMBL" id="CAXHTB010000023">
    <property type="protein sequence ID" value="CAL0332041.1"/>
    <property type="molecule type" value="Genomic_DNA"/>
</dbReference>
<dbReference type="InterPro" id="IPR032799">
    <property type="entry name" value="TAXi_C"/>
</dbReference>
<evidence type="ECO:0000256" key="3">
    <source>
        <dbReference type="ARBA" id="ARBA00022525"/>
    </source>
</evidence>
<keyword evidence="3" id="KW-0964">Secreted</keyword>
<keyword evidence="7" id="KW-0325">Glycoprotein</keyword>
<evidence type="ECO:0000259" key="9">
    <source>
        <dbReference type="PROSITE" id="PS51767"/>
    </source>
</evidence>
<dbReference type="PROSITE" id="PS51767">
    <property type="entry name" value="PEPTIDASE_A1"/>
    <property type="match status" value="1"/>
</dbReference>
<dbReference type="AlphaFoldDB" id="A0AAV1YFC8"/>
<keyword evidence="8" id="KW-0812">Transmembrane</keyword>
<dbReference type="CDD" id="cd05476">
    <property type="entry name" value="pepsin_A_like_plant"/>
    <property type="match status" value="1"/>
</dbReference>
<dbReference type="InterPro" id="IPR021109">
    <property type="entry name" value="Peptidase_aspartic_dom_sf"/>
</dbReference>
<dbReference type="PANTHER" id="PTHR47967">
    <property type="entry name" value="OS07G0603500 PROTEIN-RELATED"/>
    <property type="match status" value="1"/>
</dbReference>
<comment type="similarity">
    <text evidence="2">Belongs to the peptidase A1 family.</text>
</comment>
<protein>
    <recommendedName>
        <fullName evidence="9">Peptidase A1 domain-containing protein</fullName>
    </recommendedName>
</protein>
<evidence type="ECO:0000256" key="6">
    <source>
        <dbReference type="ARBA" id="ARBA00022801"/>
    </source>
</evidence>
<gene>
    <name evidence="10" type="ORF">LLUT_LOCUS33101</name>
</gene>
<accession>A0AAV1YFC8</accession>
<keyword evidence="5" id="KW-0064">Aspartyl protease</keyword>
<name>A0AAV1YFC8_LUPLU</name>
<comment type="caution">
    <text evidence="10">The sequence shown here is derived from an EMBL/GenBank/DDBJ whole genome shotgun (WGS) entry which is preliminary data.</text>
</comment>
<comment type="subcellular location">
    <subcellularLocation>
        <location evidence="1">Secreted</location>
    </subcellularLocation>
</comment>
<dbReference type="InterPro" id="IPR033121">
    <property type="entry name" value="PEPTIDASE_A1"/>
</dbReference>
<dbReference type="FunFam" id="2.40.70.10:FF:000031">
    <property type="entry name" value="Aspartyl protease AED1"/>
    <property type="match status" value="1"/>
</dbReference>
<dbReference type="InterPro" id="IPR051708">
    <property type="entry name" value="Plant_Aspart_Prot_A1"/>
</dbReference>
<dbReference type="Pfam" id="PF14543">
    <property type="entry name" value="TAXi_N"/>
    <property type="match status" value="1"/>
</dbReference>
<dbReference type="GO" id="GO:0005576">
    <property type="term" value="C:extracellular region"/>
    <property type="evidence" value="ECO:0007669"/>
    <property type="project" value="UniProtKB-SubCell"/>
</dbReference>
<dbReference type="GO" id="GO:0006508">
    <property type="term" value="P:proteolysis"/>
    <property type="evidence" value="ECO:0007669"/>
    <property type="project" value="UniProtKB-KW"/>
</dbReference>
<dbReference type="PANTHER" id="PTHR47967:SF39">
    <property type="entry name" value="ASPARTYL PROTEASE FAMILY PROTEIN, PUTATIVE-RELATED"/>
    <property type="match status" value="1"/>
</dbReference>
<dbReference type="SUPFAM" id="SSF50630">
    <property type="entry name" value="Acid proteases"/>
    <property type="match status" value="1"/>
</dbReference>
<evidence type="ECO:0000313" key="11">
    <source>
        <dbReference type="Proteomes" id="UP001497480"/>
    </source>
</evidence>
<organism evidence="10 11">
    <name type="scientific">Lupinus luteus</name>
    <name type="common">European yellow lupine</name>
    <dbReference type="NCBI Taxonomy" id="3873"/>
    <lineage>
        <taxon>Eukaryota</taxon>
        <taxon>Viridiplantae</taxon>
        <taxon>Streptophyta</taxon>
        <taxon>Embryophyta</taxon>
        <taxon>Tracheophyta</taxon>
        <taxon>Spermatophyta</taxon>
        <taxon>Magnoliopsida</taxon>
        <taxon>eudicotyledons</taxon>
        <taxon>Gunneridae</taxon>
        <taxon>Pentapetalae</taxon>
        <taxon>rosids</taxon>
        <taxon>fabids</taxon>
        <taxon>Fabales</taxon>
        <taxon>Fabaceae</taxon>
        <taxon>Papilionoideae</taxon>
        <taxon>50 kb inversion clade</taxon>
        <taxon>genistoids sensu lato</taxon>
        <taxon>core genistoids</taxon>
        <taxon>Genisteae</taxon>
        <taxon>Lupinus</taxon>
    </lineage>
</organism>
<keyword evidence="8" id="KW-0472">Membrane</keyword>
<evidence type="ECO:0000256" key="7">
    <source>
        <dbReference type="ARBA" id="ARBA00023180"/>
    </source>
</evidence>
<dbReference type="FunFam" id="2.40.70.10:FF:000050">
    <property type="entry name" value="Aspartic proteinase CDR1"/>
    <property type="match status" value="1"/>
</dbReference>
<evidence type="ECO:0000256" key="1">
    <source>
        <dbReference type="ARBA" id="ARBA00004613"/>
    </source>
</evidence>
<evidence type="ECO:0000256" key="8">
    <source>
        <dbReference type="SAM" id="Phobius"/>
    </source>
</evidence>
<dbReference type="InterPro" id="IPR034161">
    <property type="entry name" value="Pepsin-like_plant"/>
</dbReference>
<evidence type="ECO:0000313" key="10">
    <source>
        <dbReference type="EMBL" id="CAL0332041.1"/>
    </source>
</evidence>
<dbReference type="Proteomes" id="UP001497480">
    <property type="component" value="Unassembled WGS sequence"/>
</dbReference>
<evidence type="ECO:0000256" key="4">
    <source>
        <dbReference type="ARBA" id="ARBA00022670"/>
    </source>
</evidence>
<dbReference type="Gene3D" id="2.40.70.10">
    <property type="entry name" value="Acid Proteases"/>
    <property type="match status" value="2"/>
</dbReference>
<dbReference type="InterPro" id="IPR032861">
    <property type="entry name" value="TAXi_N"/>
</dbReference>
<dbReference type="GO" id="GO:0004190">
    <property type="term" value="F:aspartic-type endopeptidase activity"/>
    <property type="evidence" value="ECO:0007669"/>
    <property type="project" value="UniProtKB-KW"/>
</dbReference>
<feature type="domain" description="Peptidase A1" evidence="9">
    <location>
        <begin position="70"/>
        <end position="410"/>
    </location>
</feature>